<protein>
    <recommendedName>
        <fullName evidence="6">Inositolphosphotransferase Aur1/Ipt1 domain-containing protein</fullName>
    </recommendedName>
</protein>
<evidence type="ECO:0000256" key="4">
    <source>
        <dbReference type="ARBA" id="ARBA00023136"/>
    </source>
</evidence>
<dbReference type="EMBL" id="MEIA01000301">
    <property type="protein sequence ID" value="OJF11578.1"/>
    <property type="molecule type" value="Genomic_DNA"/>
</dbReference>
<name>A0A1K0G2Q9_9ACTN</name>
<evidence type="ECO:0000256" key="3">
    <source>
        <dbReference type="ARBA" id="ARBA00022989"/>
    </source>
</evidence>
<dbReference type="GO" id="GO:0016020">
    <property type="term" value="C:membrane"/>
    <property type="evidence" value="ECO:0007669"/>
    <property type="project" value="UniProtKB-SubCell"/>
</dbReference>
<dbReference type="PANTHER" id="PTHR31310">
    <property type="match status" value="1"/>
</dbReference>
<sequence>MSRRGWREIVLLLGAFAAYSGARMLADPDLASARATAAALLDAERLLQLDVEAALNRAVTGTPWLAAAMSFWYAALHYLVTPLVLVWLYRRCPERYPVARNGLIIGSALGLVCYVLLPTAPPRLMPTGFVDTLASTADLGWWSSHASAPAGLGHFTNELAAMPSLHVGWAFWVAWAVPGLLPRMLGGLYAAITAVVVVGTANHWVLDAIAGVAVIAAGMLISGRLRRRPVPGRAEGDAVVARVPKQAMTCPDGPAGEVRPAEPVGAAV</sequence>
<evidence type="ECO:0000313" key="7">
    <source>
        <dbReference type="EMBL" id="OJF11578.1"/>
    </source>
</evidence>
<comment type="caution">
    <text evidence="7">The sequence shown here is derived from an EMBL/GenBank/DDBJ whole genome shotgun (WGS) entry which is preliminary data.</text>
</comment>
<evidence type="ECO:0000313" key="8">
    <source>
        <dbReference type="Proteomes" id="UP000182486"/>
    </source>
</evidence>
<keyword evidence="8" id="KW-1185">Reference proteome</keyword>
<dbReference type="InterPro" id="IPR052185">
    <property type="entry name" value="IPC_Synthase-Related"/>
</dbReference>
<evidence type="ECO:0000256" key="5">
    <source>
        <dbReference type="SAM" id="Phobius"/>
    </source>
</evidence>
<feature type="domain" description="Inositolphosphotransferase Aur1/Ipt1" evidence="6">
    <location>
        <begin position="39"/>
        <end position="220"/>
    </location>
</feature>
<evidence type="ECO:0000259" key="6">
    <source>
        <dbReference type="Pfam" id="PF14378"/>
    </source>
</evidence>
<dbReference type="CDD" id="cd03386">
    <property type="entry name" value="PAP2_Aur1_like"/>
    <property type="match status" value="1"/>
</dbReference>
<dbReference type="RefSeq" id="WP_084556928.1">
    <property type="nucleotide sequence ID" value="NZ_MEIA01000301.1"/>
</dbReference>
<feature type="transmembrane region" description="Helical" evidence="5">
    <location>
        <begin position="101"/>
        <end position="117"/>
    </location>
</feature>
<dbReference type="InterPro" id="IPR026841">
    <property type="entry name" value="Aur1/Ipt1"/>
</dbReference>
<dbReference type="AlphaFoldDB" id="A0A1K0G2Q9"/>
<evidence type="ECO:0000256" key="1">
    <source>
        <dbReference type="ARBA" id="ARBA00004141"/>
    </source>
</evidence>
<proteinExistence type="predicted"/>
<organism evidence="7 8">
    <name type="scientific">Couchioplanes caeruleus subsp. caeruleus</name>
    <dbReference type="NCBI Taxonomy" id="56427"/>
    <lineage>
        <taxon>Bacteria</taxon>
        <taxon>Bacillati</taxon>
        <taxon>Actinomycetota</taxon>
        <taxon>Actinomycetes</taxon>
        <taxon>Micromonosporales</taxon>
        <taxon>Micromonosporaceae</taxon>
        <taxon>Couchioplanes</taxon>
    </lineage>
</organism>
<dbReference type="PANTHER" id="PTHR31310:SF7">
    <property type="entry name" value="PA-PHOSPHATASE RELATED-FAMILY PROTEIN DDB_G0268928"/>
    <property type="match status" value="1"/>
</dbReference>
<comment type="subcellular location">
    <subcellularLocation>
        <location evidence="1">Membrane</location>
        <topology evidence="1">Multi-pass membrane protein</topology>
    </subcellularLocation>
</comment>
<feature type="transmembrane region" description="Helical" evidence="5">
    <location>
        <begin position="159"/>
        <end position="177"/>
    </location>
</feature>
<keyword evidence="3 5" id="KW-1133">Transmembrane helix</keyword>
<evidence type="ECO:0000256" key="2">
    <source>
        <dbReference type="ARBA" id="ARBA00022692"/>
    </source>
</evidence>
<keyword evidence="4 5" id="KW-0472">Membrane</keyword>
<keyword evidence="2 5" id="KW-0812">Transmembrane</keyword>
<reference evidence="7 8" key="1">
    <citation type="submission" date="2016-09" db="EMBL/GenBank/DDBJ databases">
        <title>Couchioplanes caeruleus draft genome sequence.</title>
        <authorList>
            <person name="Sheehan J."/>
            <person name="Caffrey P."/>
        </authorList>
    </citation>
    <scope>NUCLEOTIDE SEQUENCE [LARGE SCALE GENOMIC DNA]</scope>
    <source>
        <strain evidence="7 8">DSM 43634</strain>
    </source>
</reference>
<gene>
    <name evidence="7" type="ORF">BG844_25505</name>
</gene>
<dbReference type="Pfam" id="PF14378">
    <property type="entry name" value="PAP2_3"/>
    <property type="match status" value="1"/>
</dbReference>
<feature type="transmembrane region" description="Helical" evidence="5">
    <location>
        <begin position="71"/>
        <end position="89"/>
    </location>
</feature>
<accession>A0A1K0G2Q9</accession>
<dbReference type="Proteomes" id="UP000182486">
    <property type="component" value="Unassembled WGS sequence"/>
</dbReference>